<evidence type="ECO:0000313" key="2">
    <source>
        <dbReference type="Proteomes" id="UP000299102"/>
    </source>
</evidence>
<organism evidence="1 2">
    <name type="scientific">Eumeta variegata</name>
    <name type="common">Bagworm moth</name>
    <name type="synonym">Eumeta japonica</name>
    <dbReference type="NCBI Taxonomy" id="151549"/>
    <lineage>
        <taxon>Eukaryota</taxon>
        <taxon>Metazoa</taxon>
        <taxon>Ecdysozoa</taxon>
        <taxon>Arthropoda</taxon>
        <taxon>Hexapoda</taxon>
        <taxon>Insecta</taxon>
        <taxon>Pterygota</taxon>
        <taxon>Neoptera</taxon>
        <taxon>Endopterygota</taxon>
        <taxon>Lepidoptera</taxon>
        <taxon>Glossata</taxon>
        <taxon>Ditrysia</taxon>
        <taxon>Tineoidea</taxon>
        <taxon>Psychidae</taxon>
        <taxon>Oiketicinae</taxon>
        <taxon>Eumeta</taxon>
    </lineage>
</organism>
<proteinExistence type="predicted"/>
<name>A0A4C1Y559_EUMVA</name>
<keyword evidence="2" id="KW-1185">Reference proteome</keyword>
<protein>
    <submittedName>
        <fullName evidence="1">Probable RNA-directed DNA polymerase from transposon X-element</fullName>
    </submittedName>
</protein>
<accession>A0A4C1Y559</accession>
<keyword evidence="1" id="KW-0808">Transferase</keyword>
<dbReference type="OrthoDB" id="10050074at2759"/>
<comment type="caution">
    <text evidence="1">The sequence shown here is derived from an EMBL/GenBank/DDBJ whole genome shotgun (WGS) entry which is preliminary data.</text>
</comment>
<evidence type="ECO:0000313" key="1">
    <source>
        <dbReference type="EMBL" id="GBP69962.1"/>
    </source>
</evidence>
<gene>
    <name evidence="1" type="ORF">EVAR_85730_1</name>
</gene>
<keyword evidence="1" id="KW-0695">RNA-directed DNA polymerase</keyword>
<reference evidence="1 2" key="1">
    <citation type="journal article" date="2019" name="Commun. Biol.">
        <title>The bagworm genome reveals a unique fibroin gene that provides high tensile strength.</title>
        <authorList>
            <person name="Kono N."/>
            <person name="Nakamura H."/>
            <person name="Ohtoshi R."/>
            <person name="Tomita M."/>
            <person name="Numata K."/>
            <person name="Arakawa K."/>
        </authorList>
    </citation>
    <scope>NUCLEOTIDE SEQUENCE [LARGE SCALE GENOMIC DNA]</scope>
</reference>
<dbReference type="AlphaFoldDB" id="A0A4C1Y559"/>
<dbReference type="GO" id="GO:0003964">
    <property type="term" value="F:RNA-directed DNA polymerase activity"/>
    <property type="evidence" value="ECO:0007669"/>
    <property type="project" value="UniProtKB-KW"/>
</dbReference>
<keyword evidence="1" id="KW-0548">Nucleotidyltransferase</keyword>
<sequence>MTYGSPVFAHAHSDALYDLQIVQNKFCRRAADAPWYAKNSVLLRDLELPTIFKYMKDASEHFFNTASSHPNPLLVSVIPYESPPPHHFCIRPPNVLLDPPDDLAIEVEKLN</sequence>
<dbReference type="EMBL" id="BGZK01001057">
    <property type="protein sequence ID" value="GBP69962.1"/>
    <property type="molecule type" value="Genomic_DNA"/>
</dbReference>
<dbReference type="Proteomes" id="UP000299102">
    <property type="component" value="Unassembled WGS sequence"/>
</dbReference>